<gene>
    <name evidence="2" type="ORF">EV420DRAFT_1749549</name>
</gene>
<organism evidence="2 3">
    <name type="scientific">Armillaria tabescens</name>
    <name type="common">Ringless honey mushroom</name>
    <name type="synonym">Agaricus tabescens</name>
    <dbReference type="NCBI Taxonomy" id="1929756"/>
    <lineage>
        <taxon>Eukaryota</taxon>
        <taxon>Fungi</taxon>
        <taxon>Dikarya</taxon>
        <taxon>Basidiomycota</taxon>
        <taxon>Agaricomycotina</taxon>
        <taxon>Agaricomycetes</taxon>
        <taxon>Agaricomycetidae</taxon>
        <taxon>Agaricales</taxon>
        <taxon>Marasmiineae</taxon>
        <taxon>Physalacriaceae</taxon>
        <taxon>Desarmillaria</taxon>
    </lineage>
</organism>
<keyword evidence="1" id="KW-0472">Membrane</keyword>
<dbReference type="AlphaFoldDB" id="A0AA39K4K8"/>
<keyword evidence="1" id="KW-1133">Transmembrane helix</keyword>
<feature type="transmembrane region" description="Helical" evidence="1">
    <location>
        <begin position="6"/>
        <end position="24"/>
    </location>
</feature>
<evidence type="ECO:0000313" key="2">
    <source>
        <dbReference type="EMBL" id="KAK0454257.1"/>
    </source>
</evidence>
<comment type="caution">
    <text evidence="2">The sequence shown here is derived from an EMBL/GenBank/DDBJ whole genome shotgun (WGS) entry which is preliminary data.</text>
</comment>
<reference evidence="2" key="1">
    <citation type="submission" date="2023-06" db="EMBL/GenBank/DDBJ databases">
        <authorList>
            <consortium name="Lawrence Berkeley National Laboratory"/>
            <person name="Ahrendt S."/>
            <person name="Sahu N."/>
            <person name="Indic B."/>
            <person name="Wong-Bajracharya J."/>
            <person name="Merenyi Z."/>
            <person name="Ke H.-M."/>
            <person name="Monk M."/>
            <person name="Kocsube S."/>
            <person name="Drula E."/>
            <person name="Lipzen A."/>
            <person name="Balint B."/>
            <person name="Henrissat B."/>
            <person name="Andreopoulos B."/>
            <person name="Martin F.M."/>
            <person name="Harder C.B."/>
            <person name="Rigling D."/>
            <person name="Ford K.L."/>
            <person name="Foster G.D."/>
            <person name="Pangilinan J."/>
            <person name="Papanicolaou A."/>
            <person name="Barry K."/>
            <person name="LaButti K."/>
            <person name="Viragh M."/>
            <person name="Koriabine M."/>
            <person name="Yan M."/>
            <person name="Riley R."/>
            <person name="Champramary S."/>
            <person name="Plett K.L."/>
            <person name="Tsai I.J."/>
            <person name="Slot J."/>
            <person name="Sipos G."/>
            <person name="Plett J."/>
            <person name="Nagy L.G."/>
            <person name="Grigoriev I.V."/>
        </authorList>
    </citation>
    <scope>NUCLEOTIDE SEQUENCE</scope>
    <source>
        <strain evidence="2">CCBAS 213</strain>
    </source>
</reference>
<protein>
    <submittedName>
        <fullName evidence="2">Uncharacterized protein</fullName>
    </submittedName>
</protein>
<dbReference type="GeneID" id="85363834"/>
<proteinExistence type="predicted"/>
<keyword evidence="1" id="KW-0812">Transmembrane</keyword>
<dbReference type="RefSeq" id="XP_060328645.1">
    <property type="nucleotide sequence ID" value="XM_060480286.1"/>
</dbReference>
<name>A0AA39K4K8_ARMTA</name>
<dbReference type="EMBL" id="JAUEPS010000027">
    <property type="protein sequence ID" value="KAK0454257.1"/>
    <property type="molecule type" value="Genomic_DNA"/>
</dbReference>
<evidence type="ECO:0000313" key="3">
    <source>
        <dbReference type="Proteomes" id="UP001175211"/>
    </source>
</evidence>
<evidence type="ECO:0000256" key="1">
    <source>
        <dbReference type="SAM" id="Phobius"/>
    </source>
</evidence>
<keyword evidence="3" id="KW-1185">Reference proteome</keyword>
<accession>A0AA39K4K8</accession>
<sequence length="132" mass="14272">MFSLVWWPFVVAYISSVVLGKLAVDTPYAIMKGETTTLSWSGGSEPFTIVRIPKAFRDPGRLNASTSIVSNQSIISGDDPSASPLADLGSTNERTMQYQWPFDSVEHGNRVAISVHDANGEMAQSAPVLVIN</sequence>
<dbReference type="Proteomes" id="UP001175211">
    <property type="component" value="Unassembled WGS sequence"/>
</dbReference>